<keyword evidence="2" id="KW-1185">Reference proteome</keyword>
<gene>
    <name evidence="1" type="ORF">JMN32_23865</name>
</gene>
<proteinExistence type="predicted"/>
<dbReference type="RefSeq" id="WP_202858896.1">
    <property type="nucleotide sequence ID" value="NZ_JAEUGD010000066.1"/>
</dbReference>
<name>A0A937G0C6_9BACT</name>
<organism evidence="1 2">
    <name type="scientific">Fulvivirga marina</name>
    <dbReference type="NCBI Taxonomy" id="2494733"/>
    <lineage>
        <taxon>Bacteria</taxon>
        <taxon>Pseudomonadati</taxon>
        <taxon>Bacteroidota</taxon>
        <taxon>Cytophagia</taxon>
        <taxon>Cytophagales</taxon>
        <taxon>Fulvivirgaceae</taxon>
        <taxon>Fulvivirga</taxon>
    </lineage>
</organism>
<evidence type="ECO:0000313" key="2">
    <source>
        <dbReference type="Proteomes" id="UP000614216"/>
    </source>
</evidence>
<dbReference type="AlphaFoldDB" id="A0A937G0C6"/>
<sequence length="96" mass="11229">MNKIFSHYETVKKIILEDLETWAPNKPLLDGICESWAGNPLVYDRSLISYKGSEPVYEVWKKEFFLHAFVYAHLYKNGYTGQTIAQSYLGFKEFNP</sequence>
<comment type="caution">
    <text evidence="1">The sequence shown here is derived from an EMBL/GenBank/DDBJ whole genome shotgun (WGS) entry which is preliminary data.</text>
</comment>
<dbReference type="EMBL" id="JAEUGD010000066">
    <property type="protein sequence ID" value="MBL6449369.1"/>
    <property type="molecule type" value="Genomic_DNA"/>
</dbReference>
<accession>A0A937G0C6</accession>
<dbReference type="Proteomes" id="UP000614216">
    <property type="component" value="Unassembled WGS sequence"/>
</dbReference>
<protein>
    <submittedName>
        <fullName evidence="1">Uncharacterized protein</fullName>
    </submittedName>
</protein>
<evidence type="ECO:0000313" key="1">
    <source>
        <dbReference type="EMBL" id="MBL6449369.1"/>
    </source>
</evidence>
<reference evidence="1" key="1">
    <citation type="submission" date="2021-01" db="EMBL/GenBank/DDBJ databases">
        <title>Fulvivirga kasyanovii gen. nov., sp nov., a novel member of the phylum Bacteroidetes isolated from seawater in a mussel farm.</title>
        <authorList>
            <person name="Zhao L.-H."/>
            <person name="Wang Z.-J."/>
        </authorList>
    </citation>
    <scope>NUCLEOTIDE SEQUENCE</scope>
    <source>
        <strain evidence="1">29W222</strain>
    </source>
</reference>